<proteinExistence type="predicted"/>
<keyword evidence="1" id="KW-0472">Membrane</keyword>
<reference evidence="2 3" key="1">
    <citation type="submission" date="2013-11" db="EMBL/GenBank/DDBJ databases">
        <title>Genome sequencing of Stegodyphus mimosarum.</title>
        <authorList>
            <person name="Bechsgaard J."/>
        </authorList>
    </citation>
    <scope>NUCLEOTIDE SEQUENCE [LARGE SCALE GENOMIC DNA]</scope>
</reference>
<protein>
    <submittedName>
        <fullName evidence="2">Uncharacterized protein</fullName>
    </submittedName>
</protein>
<sequence>MVYWTYQRASVFLLITCYLVPQITAWFLYKDIALAIILGKLLKPRFVPLPIPIPFPFKVSKHTHKPYPVPIYSSSLSAQQVGHNPWQFPHTNFEHHKIIENSQLGSGHQNLIDTSHLVSGHHAVEQLQAASHNIENWVEQLSQSSDVIKASSSDEIPTIHDELDEIASAGDIGQGLDSSGEWW</sequence>
<keyword evidence="3" id="KW-1185">Reference proteome</keyword>
<keyword evidence="1" id="KW-0812">Transmembrane</keyword>
<evidence type="ECO:0000313" key="2">
    <source>
        <dbReference type="EMBL" id="KFM77401.1"/>
    </source>
</evidence>
<keyword evidence="1" id="KW-1133">Transmembrane helix</keyword>
<dbReference type="OMA" id="NIDSWVQ"/>
<dbReference type="OrthoDB" id="6426790at2759"/>
<evidence type="ECO:0000256" key="1">
    <source>
        <dbReference type="SAM" id="Phobius"/>
    </source>
</evidence>
<dbReference type="EMBL" id="KK120048">
    <property type="protein sequence ID" value="KFM77401.1"/>
    <property type="molecule type" value="Genomic_DNA"/>
</dbReference>
<feature type="non-terminal residue" evidence="2">
    <location>
        <position position="183"/>
    </location>
</feature>
<gene>
    <name evidence="2" type="ORF">X975_22566</name>
</gene>
<name>A0A087UJ62_STEMI</name>
<evidence type="ECO:0000313" key="3">
    <source>
        <dbReference type="Proteomes" id="UP000054359"/>
    </source>
</evidence>
<dbReference type="AlphaFoldDB" id="A0A087UJ62"/>
<dbReference type="Proteomes" id="UP000054359">
    <property type="component" value="Unassembled WGS sequence"/>
</dbReference>
<accession>A0A087UJ62</accession>
<organism evidence="2 3">
    <name type="scientific">Stegodyphus mimosarum</name>
    <name type="common">African social velvet spider</name>
    <dbReference type="NCBI Taxonomy" id="407821"/>
    <lineage>
        <taxon>Eukaryota</taxon>
        <taxon>Metazoa</taxon>
        <taxon>Ecdysozoa</taxon>
        <taxon>Arthropoda</taxon>
        <taxon>Chelicerata</taxon>
        <taxon>Arachnida</taxon>
        <taxon>Araneae</taxon>
        <taxon>Araneomorphae</taxon>
        <taxon>Entelegynae</taxon>
        <taxon>Eresoidea</taxon>
        <taxon>Eresidae</taxon>
        <taxon>Stegodyphus</taxon>
    </lineage>
</organism>
<feature type="transmembrane region" description="Helical" evidence="1">
    <location>
        <begin position="6"/>
        <end position="29"/>
    </location>
</feature>